<dbReference type="GO" id="GO:0047545">
    <property type="term" value="F:(S)-2-hydroxyglutarate dehydrogenase activity"/>
    <property type="evidence" value="ECO:0007669"/>
    <property type="project" value="UniProtKB-EC"/>
</dbReference>
<evidence type="ECO:0000313" key="11">
    <source>
        <dbReference type="Proteomes" id="UP000604046"/>
    </source>
</evidence>
<evidence type="ECO:0000259" key="9">
    <source>
        <dbReference type="Pfam" id="PF01266"/>
    </source>
</evidence>
<dbReference type="Proteomes" id="UP000604046">
    <property type="component" value="Unassembled WGS sequence"/>
</dbReference>
<comment type="similarity">
    <text evidence="6">Belongs to the L2HGDH family.</text>
</comment>
<dbReference type="SUPFAM" id="SSF51905">
    <property type="entry name" value="FAD/NAD(P)-binding domain"/>
    <property type="match status" value="1"/>
</dbReference>
<comment type="catalytic activity">
    <reaction evidence="5">
        <text>(S)-2-hydroxyglutarate + A = 2-oxoglutarate + AH2</text>
        <dbReference type="Rhea" id="RHEA:21252"/>
        <dbReference type="ChEBI" id="CHEBI:13193"/>
        <dbReference type="ChEBI" id="CHEBI:16782"/>
        <dbReference type="ChEBI" id="CHEBI:16810"/>
        <dbReference type="ChEBI" id="CHEBI:17499"/>
        <dbReference type="EC" id="1.1.99.2"/>
    </reaction>
</comment>
<name>A0A812UWV6_9DINO</name>
<reference evidence="10" key="1">
    <citation type="submission" date="2021-02" db="EMBL/GenBank/DDBJ databases">
        <authorList>
            <person name="Dougan E. K."/>
            <person name="Rhodes N."/>
            <person name="Thang M."/>
            <person name="Chan C."/>
        </authorList>
    </citation>
    <scope>NUCLEOTIDE SEQUENCE</scope>
</reference>
<evidence type="ECO:0000256" key="7">
    <source>
        <dbReference type="ARBA" id="ARBA00038878"/>
    </source>
</evidence>
<dbReference type="EC" id="1.1.99.2" evidence="7"/>
<comment type="caution">
    <text evidence="10">The sequence shown here is derived from an EMBL/GenBank/DDBJ whole genome shotgun (WGS) entry which is preliminary data.</text>
</comment>
<keyword evidence="3" id="KW-0274">FAD</keyword>
<dbReference type="Gene3D" id="3.30.9.10">
    <property type="entry name" value="D-Amino Acid Oxidase, subunit A, domain 2"/>
    <property type="match status" value="1"/>
</dbReference>
<evidence type="ECO:0000256" key="5">
    <source>
        <dbReference type="ARBA" id="ARBA00036066"/>
    </source>
</evidence>
<dbReference type="Pfam" id="PF01266">
    <property type="entry name" value="DAO"/>
    <property type="match status" value="1"/>
</dbReference>
<proteinExistence type="inferred from homology"/>
<dbReference type="PANTHER" id="PTHR43104:SF4">
    <property type="entry name" value="L-2-HYDROXYGLUTARATE DEHYDROGENASE, MITOCHONDRIAL"/>
    <property type="match status" value="1"/>
</dbReference>
<keyword evidence="2" id="KW-0285">Flavoprotein</keyword>
<dbReference type="PANTHER" id="PTHR43104">
    <property type="entry name" value="L-2-HYDROXYGLUTARATE DEHYDROGENASE, MITOCHONDRIAL"/>
    <property type="match status" value="1"/>
</dbReference>
<evidence type="ECO:0000256" key="8">
    <source>
        <dbReference type="ARBA" id="ARBA00041137"/>
    </source>
</evidence>
<dbReference type="OrthoDB" id="498204at2759"/>
<dbReference type="InterPro" id="IPR006076">
    <property type="entry name" value="FAD-dep_OxRdtase"/>
</dbReference>
<dbReference type="AlphaFoldDB" id="A0A812UWV6"/>
<comment type="cofactor">
    <cofactor evidence="1">
        <name>FAD</name>
        <dbReference type="ChEBI" id="CHEBI:57692"/>
    </cofactor>
</comment>
<keyword evidence="4" id="KW-0560">Oxidoreductase</keyword>
<evidence type="ECO:0000256" key="4">
    <source>
        <dbReference type="ARBA" id="ARBA00023002"/>
    </source>
</evidence>
<dbReference type="EMBL" id="CAJNDS010002802">
    <property type="protein sequence ID" value="CAE7603500.1"/>
    <property type="molecule type" value="Genomic_DNA"/>
</dbReference>
<sequence length="378" mass="40358">MAHVSAVVVGAGVVGAAVARSLARAGQEVLAVERLRQPGQGTTSRNSQVIHAGLYYPEGSLKARFCAASAARLYKFAESRHIPHWNCQKLVVAAEGQEERLRSVAEHAQSIGCLQKEKMRLLSREDLKILEPDLVASAALLSPGTGVICAHSVVSALVAEAEDAGASFSFGSDAESVRWDGSVFTLTFSDGFQVTCDKLVNAGGLHAGQLAQTFVPPGLVPEFRFCKGNYFRPSVPVPFKRLIYPLPPPSGAGLGTHLTLDVEGGGAKFGPDTEWLPADYQPVKDMDGSGVYRVDASRAASFEDSIQSWWPSLPSGSLEPDYSGLRVKVPSGDFEITNHGMEGYWAQYGIESPGLTSSLMIAEQVLRVLGVPIPAEDF</sequence>
<feature type="domain" description="FAD dependent oxidoreductase" evidence="9">
    <location>
        <begin position="6"/>
        <end position="364"/>
    </location>
</feature>
<evidence type="ECO:0000313" key="10">
    <source>
        <dbReference type="EMBL" id="CAE7603500.1"/>
    </source>
</evidence>
<protein>
    <recommendedName>
        <fullName evidence="8">L-2-hydroxyglutarate dehydrogenase, mitochondrial</fullName>
        <ecNumber evidence="7">1.1.99.2</ecNumber>
    </recommendedName>
</protein>
<organism evidence="10 11">
    <name type="scientific">Symbiodinium natans</name>
    <dbReference type="NCBI Taxonomy" id="878477"/>
    <lineage>
        <taxon>Eukaryota</taxon>
        <taxon>Sar</taxon>
        <taxon>Alveolata</taxon>
        <taxon>Dinophyceae</taxon>
        <taxon>Suessiales</taxon>
        <taxon>Symbiodiniaceae</taxon>
        <taxon>Symbiodinium</taxon>
    </lineage>
</organism>
<evidence type="ECO:0000256" key="2">
    <source>
        <dbReference type="ARBA" id="ARBA00022630"/>
    </source>
</evidence>
<evidence type="ECO:0000256" key="6">
    <source>
        <dbReference type="ARBA" id="ARBA00037941"/>
    </source>
</evidence>
<evidence type="ECO:0000256" key="1">
    <source>
        <dbReference type="ARBA" id="ARBA00001974"/>
    </source>
</evidence>
<dbReference type="Gene3D" id="3.50.50.60">
    <property type="entry name" value="FAD/NAD(P)-binding domain"/>
    <property type="match status" value="1"/>
</dbReference>
<gene>
    <name evidence="10" type="primary">L2HGDH</name>
    <name evidence="10" type="ORF">SNAT2548_LOCUS34320</name>
</gene>
<keyword evidence="11" id="KW-1185">Reference proteome</keyword>
<accession>A0A812UWV6</accession>
<dbReference type="InterPro" id="IPR036188">
    <property type="entry name" value="FAD/NAD-bd_sf"/>
</dbReference>
<evidence type="ECO:0000256" key="3">
    <source>
        <dbReference type="ARBA" id="ARBA00022827"/>
    </source>
</evidence>